<feature type="chain" id="PRO_5023383230" description="Phosphatidylserine decarboxylase 2 beta chain" evidence="11">
    <location>
        <begin position="1"/>
        <end position="1035"/>
    </location>
</feature>
<dbReference type="HAMAP" id="MF_00663">
    <property type="entry name" value="PS_decarb_PSD_B_type2"/>
    <property type="match status" value="1"/>
</dbReference>
<dbReference type="PROSITE" id="PS50004">
    <property type="entry name" value="C2"/>
    <property type="match status" value="2"/>
</dbReference>
<dbReference type="GO" id="GO:0010008">
    <property type="term" value="C:endosome membrane"/>
    <property type="evidence" value="ECO:0007669"/>
    <property type="project" value="UniProtKB-SubCell"/>
</dbReference>
<keyword evidence="7 11" id="KW-0594">Phospholipid biosynthesis</keyword>
<comment type="function">
    <text evidence="11">Catalyzes the formation of phosphatidylethanolamine (PtdEtn) from phosphatidylserine (PtdSer). Plays a central role in phospholipid metabolism and in the interorganelle trafficking of phosphatidylserine.</text>
</comment>
<feature type="modified residue" description="Pyruvic acid (Ser); by autocatalysis" evidence="11">
    <location>
        <position position="1036"/>
    </location>
</feature>
<keyword evidence="6 11" id="KW-0865">Zymogen</keyword>
<dbReference type="InterPro" id="IPR000008">
    <property type="entry name" value="C2_dom"/>
</dbReference>
<dbReference type="GO" id="GO:0000139">
    <property type="term" value="C:Golgi membrane"/>
    <property type="evidence" value="ECO:0007669"/>
    <property type="project" value="UniProtKB-SubCell"/>
</dbReference>
<comment type="pathway">
    <text evidence="11">Phospholipid metabolism; phosphatidylethanolamine biosynthesis; phosphatidylethanolamine from CDP-diacylglycerol: step 2/2.</text>
</comment>
<keyword evidence="11" id="KW-0333">Golgi apparatus</keyword>
<comment type="PTM">
    <text evidence="11">Is synthesized initially as an inactive proenzyme. Formation of the active enzyme involves a self-maturation process in which the active site pyruvoyl group is generated from an internal serine residue via an autocatalytic post-translational modification. Two non-identical subunits are generated from the proenzyme in this reaction, and the pyruvate is formed at the N-terminus of the alpha chain, which is derived from the carboxyl end of the proenzyme. The autoendoproteolytic cleavage occurs by a canonical serine protease mechanism, in which the side chain hydroxyl group of the serine supplies its oxygen atom to form the C-terminus of the beta chain, while the remainder of the serine residue undergoes an oxidative deamination to produce ammonia and the pyruvoyl prosthetic group on the alpha chain. During this reaction, the Ser that is part of the protease active site of the proenzyme becomes the pyruvoyl prosthetic group, which constitutes an essential element of the active site of the mature decarboxylase.</text>
</comment>
<keyword evidence="15" id="KW-1185">Reference proteome</keyword>
<sequence>MRLRSKRKDSNSSGTHVIQEGTNYNLYFKINANRAADLVQKADTESVNESGTATSSTTSSRKNVNPVLVAVLNNVKKKTKRRVNTSQPSWDATLQFPLKMRDYSQVFSLTVWDKHKRYKNYLGELRLNLNDIFFKDGKFQSKSDLKWYNLYSNKEYHSFVTGSLLLSFELELKKRKQRKSKKTKEQVQTPSQTPNPETTPELETLNVDSSSPGIVVNVVPPSRKASGNLHKKVDSLSLSDTETGIPITVEENKEKHFLEWKRLLIYSDPDSSVTKPDEQGFYSDTGEVLSLLADLSDIESISSAAVSNPDARESADLQHSPVSSLRNQKFLTVGADDLSSMSDGSIFSSDSAMNYESDALSNDNAAKGILNLGSELSKSKRSFGFKRLKKKKEKEQFNLSKRAVLGVLFLEIVSCSDLPPNKSFNRATFDMDPFVVVTFGKKTFRSSWKRHTLNPIFNERLAFEILPHESNFNIQFFVLDKDQFSYNDNVANLSLRMKDITNMATAPPATAYENKHLSPSSFSLLPNALDAALSTGENDSQNSSIRILDDDNMVHSVRKKKFTNRKKVTVLHADTSRFKTMNLTLDLHKSKNLGKYNPTLKIRVRFEPYESLRRQLWGILLEQYELNETEDKYDFIELISFLDTLGCENSDQIVSKFFDKYKRLAWGGDLLSISEIIDALEDHVNFSTGIDDKLFDIEKCPLCCQKRLSKKQDCDIITHVAICASKDWSIVNKLLVSSYVTPQIATKRWFTKVLIKLTYGKYTLGSNSANILVQDRTTGIILEEKMGIYVRLGIRLLYKGFDKAKTRRIRQVLKKLSIKQGTKFDSPQLKNDIESFVKFHKLDLSQCLEPNLDKYDTFNEFFYRKLKPDARPNESPHDNRVVVSPADCRCTAFATVKQATEVWVKGRNFTIAKLFNGNFNNLQETDLYKADCCSLGIFRLAPQDYHRFHSPVDGVIKNIKYIDGEYYTVNPMAIRSELDVFGENVRAIIPIETKEFGTVIMVAVGAMMVGSIVLTKNENDEVKRGDEIGYFKFGGSTILLLFNNKVFKFDSDLVNNSNTSVETLIRVGESIGHAPEIEEYKRDHIDFGAQSKDFKLNLIRALTGGDLNTSKELSNWESTHTNIEDLVDVVKEEDIVEDEEDDDLEEEGLFYSNESDAYDL</sequence>
<keyword evidence="11" id="KW-0967">Endosome</keyword>
<proteinExistence type="inferred from homology"/>
<dbReference type="GO" id="GO:0006646">
    <property type="term" value="P:phosphatidylethanolamine biosynthetic process"/>
    <property type="evidence" value="ECO:0007669"/>
    <property type="project" value="UniProtKB-UniRule"/>
</dbReference>
<evidence type="ECO:0000256" key="9">
    <source>
        <dbReference type="ARBA" id="ARBA00023264"/>
    </source>
</evidence>
<keyword evidence="2 11" id="KW-0444">Lipid biosynthesis</keyword>
<dbReference type="CDD" id="cd00030">
    <property type="entry name" value="C2"/>
    <property type="match status" value="1"/>
</dbReference>
<dbReference type="AlphaFoldDB" id="A0A0V1PV41"/>
<dbReference type="NCBIfam" id="TIGR00163">
    <property type="entry name" value="PS_decarb"/>
    <property type="match status" value="1"/>
</dbReference>
<evidence type="ECO:0000256" key="6">
    <source>
        <dbReference type="ARBA" id="ARBA00023145"/>
    </source>
</evidence>
<evidence type="ECO:0000313" key="15">
    <source>
        <dbReference type="Proteomes" id="UP000054251"/>
    </source>
</evidence>
<keyword evidence="4 11" id="KW-0443">Lipid metabolism</keyword>
<dbReference type="Pfam" id="PF02666">
    <property type="entry name" value="PS_Dcarbxylase"/>
    <property type="match status" value="1"/>
</dbReference>
<feature type="domain" description="C2" evidence="13">
    <location>
        <begin position="391"/>
        <end position="510"/>
    </location>
</feature>
<dbReference type="GO" id="GO:0016540">
    <property type="term" value="P:protein autoprocessing"/>
    <property type="evidence" value="ECO:0007669"/>
    <property type="project" value="UniProtKB-UniRule"/>
</dbReference>
<evidence type="ECO:0000313" key="14">
    <source>
        <dbReference type="EMBL" id="KRZ99854.1"/>
    </source>
</evidence>
<dbReference type="PANTHER" id="PTHR10067:SF17">
    <property type="entry name" value="PHOSPHATIDYLSERINE DECARBOXYLASE PROENZYME 2"/>
    <property type="match status" value="1"/>
</dbReference>
<dbReference type="Pfam" id="PF00168">
    <property type="entry name" value="C2"/>
    <property type="match status" value="2"/>
</dbReference>
<feature type="region of interest" description="Disordered" evidence="12">
    <location>
        <begin position="1136"/>
        <end position="1160"/>
    </location>
</feature>
<keyword evidence="10 11" id="KW-0670">Pyruvate</keyword>
<feature type="region of interest" description="Disordered" evidence="12">
    <location>
        <begin position="177"/>
        <end position="208"/>
    </location>
</feature>
<keyword evidence="3 11" id="KW-0210">Decarboxylase</keyword>
<dbReference type="PANTHER" id="PTHR10067">
    <property type="entry name" value="PHOSPHATIDYLSERINE DECARBOXYLASE"/>
    <property type="match status" value="1"/>
</dbReference>
<feature type="compositionally biased region" description="Low complexity" evidence="12">
    <location>
        <begin position="194"/>
        <end position="206"/>
    </location>
</feature>
<feature type="active site" description="Charge relay system; for autoendoproteolytic cleavage activity" evidence="11">
    <location>
        <position position="949"/>
    </location>
</feature>
<reference evidence="14 15" key="1">
    <citation type="submission" date="2015-11" db="EMBL/GenBank/DDBJ databases">
        <title>The genome of Debaryomyces fabryi.</title>
        <authorList>
            <person name="Tafer H."/>
            <person name="Lopandic K."/>
        </authorList>
    </citation>
    <scope>NUCLEOTIDE SEQUENCE [LARGE SCALE GENOMIC DNA]</scope>
    <source>
        <strain evidence="14 15">CBS 789</strain>
    </source>
</reference>
<dbReference type="OrthoDB" id="67700at2759"/>
<evidence type="ECO:0000256" key="10">
    <source>
        <dbReference type="ARBA" id="ARBA00023317"/>
    </source>
</evidence>
<feature type="compositionally biased region" description="Acidic residues" evidence="12">
    <location>
        <begin position="1136"/>
        <end position="1148"/>
    </location>
</feature>
<feature type="active site" description="Schiff-base intermediate with substrate; via pyruvic acid; for decarboxylase activity" evidence="11">
    <location>
        <position position="1036"/>
    </location>
</feature>
<keyword evidence="9 11" id="KW-1208">Phospholipid metabolism</keyword>
<evidence type="ECO:0000256" key="1">
    <source>
        <dbReference type="ARBA" id="ARBA00005189"/>
    </source>
</evidence>
<evidence type="ECO:0000256" key="5">
    <source>
        <dbReference type="ARBA" id="ARBA00023136"/>
    </source>
</evidence>
<dbReference type="InterPro" id="IPR003817">
    <property type="entry name" value="PS_Dcarbxylase"/>
</dbReference>
<dbReference type="InterPro" id="IPR035892">
    <property type="entry name" value="C2_domain_sf"/>
</dbReference>
<comment type="subunit">
    <text evidence="11">Heterodimer of a large membrane-associated beta subunit and a small pyruvoyl-containing alpha subunit. Interacts with pstB2. This interaction may be a means to structurally tether the donor membrane (ER) harboring PstB2 to acceptor membranes (Golgi/endosomes) harboring PSD2 during PtdSer transport to the site of PtdEtn synthesis.</text>
</comment>
<dbReference type="Proteomes" id="UP000054251">
    <property type="component" value="Unassembled WGS sequence"/>
</dbReference>
<dbReference type="GO" id="GO:0005795">
    <property type="term" value="C:Golgi stack"/>
    <property type="evidence" value="ECO:0007669"/>
    <property type="project" value="UniProtKB-UniRule"/>
</dbReference>
<keyword evidence="8 11" id="KW-0456">Lyase</keyword>
<dbReference type="Gene3D" id="2.60.40.150">
    <property type="entry name" value="C2 domain"/>
    <property type="match status" value="2"/>
</dbReference>
<comment type="pathway">
    <text evidence="1">Lipid metabolism.</text>
</comment>
<evidence type="ECO:0000256" key="12">
    <source>
        <dbReference type="SAM" id="MobiDB-lite"/>
    </source>
</evidence>
<dbReference type="GeneID" id="26841381"/>
<dbReference type="EMBL" id="LMYN01000116">
    <property type="protein sequence ID" value="KRZ99854.1"/>
    <property type="molecule type" value="Genomic_DNA"/>
</dbReference>
<feature type="site" description="Cleavage (non-hydrolytic); by autocatalysis" evidence="11">
    <location>
        <begin position="1035"/>
        <end position="1036"/>
    </location>
</feature>
<comment type="cofactor">
    <cofactor evidence="11">
        <name>pyruvate</name>
        <dbReference type="ChEBI" id="CHEBI:15361"/>
    </cofactor>
    <text evidence="11">Binds 1 pyruvoyl group covalently per subunit.</text>
</comment>
<feature type="chain" id="PRO_5023383229" description="Phosphatidylserine decarboxylase 2 alpha chain" evidence="11">
    <location>
        <begin position="1036"/>
        <end position="1160"/>
    </location>
</feature>
<feature type="domain" description="C2" evidence="13">
    <location>
        <begin position="8"/>
        <end position="142"/>
    </location>
</feature>
<feature type="active site" description="Charge relay system; for autoendoproteolytic cleavage activity" evidence="11">
    <location>
        <position position="887"/>
    </location>
</feature>
<dbReference type="EC" id="4.1.1.65" evidence="11"/>
<evidence type="ECO:0000256" key="2">
    <source>
        <dbReference type="ARBA" id="ARBA00022516"/>
    </source>
</evidence>
<feature type="active site" description="Charge relay system; for autoendoproteolytic cleavage activity" evidence="11">
    <location>
        <position position="1036"/>
    </location>
</feature>
<evidence type="ECO:0000256" key="11">
    <source>
        <dbReference type="HAMAP-Rule" id="MF_03209"/>
    </source>
</evidence>
<organism evidence="14 15">
    <name type="scientific">Debaryomyces fabryi</name>
    <dbReference type="NCBI Taxonomy" id="58627"/>
    <lineage>
        <taxon>Eukaryota</taxon>
        <taxon>Fungi</taxon>
        <taxon>Dikarya</taxon>
        <taxon>Ascomycota</taxon>
        <taxon>Saccharomycotina</taxon>
        <taxon>Pichiomycetes</taxon>
        <taxon>Debaryomycetaceae</taxon>
        <taxon>Debaryomyces</taxon>
    </lineage>
</organism>
<dbReference type="InterPro" id="IPR033177">
    <property type="entry name" value="PSD-B"/>
</dbReference>
<dbReference type="SUPFAM" id="SSF49562">
    <property type="entry name" value="C2 domain (Calcium/lipid-binding domain, CaLB)"/>
    <property type="match status" value="2"/>
</dbReference>
<protein>
    <recommendedName>
        <fullName evidence="11">Phosphatidylserine decarboxylase proenzyme 2</fullName>
        <ecNumber evidence="11">4.1.1.65</ecNumber>
    </recommendedName>
    <component>
        <recommendedName>
            <fullName evidence="11">Phosphatidylserine decarboxylase 2 beta chain</fullName>
        </recommendedName>
    </component>
    <component>
        <recommendedName>
            <fullName evidence="11">Phosphatidylserine decarboxylase 2 alpha chain</fullName>
        </recommendedName>
    </component>
</protein>
<dbReference type="GO" id="GO:0004609">
    <property type="term" value="F:phosphatidylserine decarboxylase activity"/>
    <property type="evidence" value="ECO:0007669"/>
    <property type="project" value="UniProtKB-UniRule"/>
</dbReference>
<name>A0A0V1PV41_9ASCO</name>
<comment type="caution">
    <text evidence="14">The sequence shown here is derived from an EMBL/GenBank/DDBJ whole genome shotgun (WGS) entry which is preliminary data.</text>
</comment>
<dbReference type="UniPathway" id="UPA00558">
    <property type="reaction ID" value="UER00616"/>
</dbReference>
<dbReference type="InterPro" id="IPR033179">
    <property type="entry name" value="PSD_type2_pro"/>
</dbReference>
<dbReference type="RefSeq" id="XP_015465957.1">
    <property type="nucleotide sequence ID" value="XM_015613201.1"/>
</dbReference>
<comment type="domain">
    <text evidence="11">The C2 domains have an essential, but non-catalytic function. They may facilitate interactions with other proteins and are required for lipid transport function.</text>
</comment>
<evidence type="ECO:0000256" key="4">
    <source>
        <dbReference type="ARBA" id="ARBA00023098"/>
    </source>
</evidence>
<comment type="catalytic activity">
    <reaction evidence="11">
        <text>a 1,2-diacyl-sn-glycero-3-phospho-L-serine + H(+) = a 1,2-diacyl-sn-glycero-3-phosphoethanolamine + CO2</text>
        <dbReference type="Rhea" id="RHEA:20828"/>
        <dbReference type="ChEBI" id="CHEBI:15378"/>
        <dbReference type="ChEBI" id="CHEBI:16526"/>
        <dbReference type="ChEBI" id="CHEBI:57262"/>
        <dbReference type="ChEBI" id="CHEBI:64612"/>
        <dbReference type="EC" id="4.1.1.65"/>
    </reaction>
</comment>
<evidence type="ECO:0000256" key="8">
    <source>
        <dbReference type="ARBA" id="ARBA00023239"/>
    </source>
</evidence>
<evidence type="ECO:0000256" key="7">
    <source>
        <dbReference type="ARBA" id="ARBA00023209"/>
    </source>
</evidence>
<comment type="similarity">
    <text evidence="11">Belongs to the phosphatidylserine decarboxylase family. PSD-B subfamily. Eukaryotic type II sub-subfamily.</text>
</comment>
<evidence type="ECO:0000256" key="3">
    <source>
        <dbReference type="ARBA" id="ARBA00022793"/>
    </source>
</evidence>
<dbReference type="SMART" id="SM00239">
    <property type="entry name" value="C2"/>
    <property type="match status" value="2"/>
</dbReference>
<gene>
    <name evidence="11" type="primary">PSD2</name>
    <name evidence="14" type="ORF">AC631_04372</name>
</gene>
<evidence type="ECO:0000259" key="13">
    <source>
        <dbReference type="PROSITE" id="PS50004"/>
    </source>
</evidence>
<keyword evidence="5 11" id="KW-0472">Membrane</keyword>
<accession>A0A0V1PV41</accession>
<comment type="subcellular location">
    <subcellularLocation>
        <location evidence="11">Golgi apparatus membrane</location>
        <topology evidence="11">Peripheral membrane protein</topology>
        <orientation evidence="11">Cytoplasmic side</orientation>
    </subcellularLocation>
    <subcellularLocation>
        <location evidence="11">Endosome membrane</location>
        <topology evidence="11">Peripheral membrane protein</topology>
        <orientation evidence="11">Cytoplasmic side</orientation>
    </subcellularLocation>
</comment>